<feature type="region of interest" description="Disordered" evidence="1">
    <location>
        <begin position="175"/>
        <end position="215"/>
    </location>
</feature>
<feature type="region of interest" description="Disordered" evidence="1">
    <location>
        <begin position="69"/>
        <end position="110"/>
    </location>
</feature>
<protein>
    <recommendedName>
        <fullName evidence="4">Receptor-binding cancer antigen expressed on SiSo cells</fullName>
    </recommendedName>
</protein>
<dbReference type="Proteomes" id="UP001186944">
    <property type="component" value="Unassembled WGS sequence"/>
</dbReference>
<feature type="compositionally biased region" description="Basic and acidic residues" evidence="1">
    <location>
        <begin position="181"/>
        <end position="207"/>
    </location>
</feature>
<dbReference type="PIRSF" id="PIRSF034247">
    <property type="entry name" value="RCAS1"/>
    <property type="match status" value="1"/>
</dbReference>
<feature type="compositionally biased region" description="Polar residues" evidence="1">
    <location>
        <begin position="78"/>
        <end position="90"/>
    </location>
</feature>
<keyword evidence="3" id="KW-1185">Reference proteome</keyword>
<proteinExistence type="predicted"/>
<dbReference type="PANTHER" id="PTHR15208:SF2">
    <property type="entry name" value="RECEPTOR-BINDING CANCER ANTIGEN EXPRESSED ON SISO CELLS"/>
    <property type="match status" value="1"/>
</dbReference>
<evidence type="ECO:0000313" key="3">
    <source>
        <dbReference type="Proteomes" id="UP001186944"/>
    </source>
</evidence>
<evidence type="ECO:0000256" key="1">
    <source>
        <dbReference type="SAM" id="MobiDB-lite"/>
    </source>
</evidence>
<gene>
    <name evidence="2" type="ORF">FSP39_000166</name>
</gene>
<comment type="caution">
    <text evidence="2">The sequence shown here is derived from an EMBL/GenBank/DDBJ whole genome shotgun (WGS) entry which is preliminary data.</text>
</comment>
<sequence>MIKVIWNIIKKIFGVIFLVLSPLKRLCCRRKRRNSDTILPLTNNYSIPSDFKDSPTPSFQGELQSWDSWDGEEKTNHHGNSQTGPHSMQRSRSKQDSVSEEPEIDFFSDMTPQIKRQRKLYIGNNEDRHSNSSNKFAVYTDIPLNQGSELETWEEGENAWEGESMEDLSWEAEAAIKQSRKHEQQRRLQEHQRRKLEKENLRSKKEGQLSAVKLS</sequence>
<name>A0AA89BMM0_PINIB</name>
<dbReference type="GO" id="GO:0030141">
    <property type="term" value="C:secretory granule"/>
    <property type="evidence" value="ECO:0007669"/>
    <property type="project" value="TreeGrafter"/>
</dbReference>
<dbReference type="InterPro" id="IPR017025">
    <property type="entry name" value="Cancer-assoc_antigen_RCAS1"/>
</dbReference>
<evidence type="ECO:0008006" key="4">
    <source>
        <dbReference type="Google" id="ProtNLM"/>
    </source>
</evidence>
<reference evidence="2" key="1">
    <citation type="submission" date="2019-08" db="EMBL/GenBank/DDBJ databases">
        <title>The improved chromosome-level genome for the pearl oyster Pinctada fucata martensii using PacBio sequencing and Hi-C.</title>
        <authorList>
            <person name="Zheng Z."/>
        </authorList>
    </citation>
    <scope>NUCLEOTIDE SEQUENCE</scope>
    <source>
        <strain evidence="2">ZZ-2019</strain>
        <tissue evidence="2">Adductor muscle</tissue>
    </source>
</reference>
<dbReference type="PANTHER" id="PTHR15208">
    <property type="entry name" value="RECEPTOR-BINDING CANCER ANTIGEN EXPRESSED ON SISO CELLS CANCER ASSOCIATED SURFACE ANTIGEN RCAS1 ESTROGEN RECEPTOR-BINDING FRAGMENT- ASSOCIATED GENE 9 PROTEIN"/>
    <property type="match status" value="1"/>
</dbReference>
<dbReference type="AlphaFoldDB" id="A0AA89BMM0"/>
<evidence type="ECO:0000313" key="2">
    <source>
        <dbReference type="EMBL" id="KAK3086998.1"/>
    </source>
</evidence>
<dbReference type="EMBL" id="VSWD01000011">
    <property type="protein sequence ID" value="KAK3086998.1"/>
    <property type="molecule type" value="Genomic_DNA"/>
</dbReference>
<organism evidence="2 3">
    <name type="scientific">Pinctada imbricata</name>
    <name type="common">Atlantic pearl-oyster</name>
    <name type="synonym">Pinctada martensii</name>
    <dbReference type="NCBI Taxonomy" id="66713"/>
    <lineage>
        <taxon>Eukaryota</taxon>
        <taxon>Metazoa</taxon>
        <taxon>Spiralia</taxon>
        <taxon>Lophotrochozoa</taxon>
        <taxon>Mollusca</taxon>
        <taxon>Bivalvia</taxon>
        <taxon>Autobranchia</taxon>
        <taxon>Pteriomorphia</taxon>
        <taxon>Pterioida</taxon>
        <taxon>Pterioidea</taxon>
        <taxon>Pteriidae</taxon>
        <taxon>Pinctada</taxon>
    </lineage>
</organism>
<accession>A0AA89BMM0</accession>